<dbReference type="GO" id="GO:0140956">
    <property type="term" value="F:histone H3K79 trimethyltransferase activity"/>
    <property type="evidence" value="ECO:0007669"/>
    <property type="project" value="UniProtKB-EC"/>
</dbReference>
<dbReference type="EC" id="2.1.1.360" evidence="1"/>
<dbReference type="InterPro" id="IPR025789">
    <property type="entry name" value="DOT1_dom"/>
</dbReference>
<dbReference type="Pfam" id="PF08123">
    <property type="entry name" value="DOT1"/>
    <property type="match status" value="1"/>
</dbReference>
<dbReference type="FunFam" id="3.40.50.150:FF:000538">
    <property type="entry name" value="Histone-lysine N-methyltransferase, H3 lysine-79 specific"/>
    <property type="match status" value="1"/>
</dbReference>
<dbReference type="RefSeq" id="XP_001743921.1">
    <property type="nucleotide sequence ID" value="XM_001743869.1"/>
</dbReference>
<dbReference type="InterPro" id="IPR029063">
    <property type="entry name" value="SAM-dependent_MTases_sf"/>
</dbReference>
<dbReference type="InterPro" id="IPR030445">
    <property type="entry name" value="H3-K79_meTrfase"/>
</dbReference>
<evidence type="ECO:0000256" key="5">
    <source>
        <dbReference type="ARBA" id="ARBA00047770"/>
    </source>
</evidence>
<evidence type="ECO:0000256" key="3">
    <source>
        <dbReference type="ARBA" id="ARBA00022853"/>
    </source>
</evidence>
<dbReference type="SUPFAM" id="SSF53335">
    <property type="entry name" value="S-adenosyl-L-methionine-dependent methyltransferases"/>
    <property type="match status" value="1"/>
</dbReference>
<sequence length="282" mass="30675">MAAKVLDSEAGVPDLLVALEQRFAQVDGYGIAREERSKLRRAGRYAETESLQYGEVRLTSFWRLLQTLPLTPEHRIFADVGSGTGKPVFCAAALEPAFDTCIGIEIVPALHEEACRVQAALQQGTPQEHTLAKRIQLHNADLFKAVDVWAQAQVLYIPCTCFTNDMMAAVHRLLLEDKVAPGTLIITTTRELTDKEGGRLAHVLTRQLPYQRGAITFHVYRKLQGSSANSSTTTSTSEAAPSSPMPGATTCTPTAESARAGNTKSHGAGESDARPMDKRSKR</sequence>
<proteinExistence type="predicted"/>
<dbReference type="PANTHER" id="PTHR21451">
    <property type="entry name" value="HISTONE H3 METHYLTRANSFERASE"/>
    <property type="match status" value="1"/>
</dbReference>
<dbReference type="GeneID" id="5888819"/>
<protein>
    <recommendedName>
        <fullName evidence="2">Histone-lysine N-methyltransferase, H3 lysine-79 specific</fullName>
        <ecNumber evidence="1">2.1.1.360</ecNumber>
    </recommendedName>
    <alternativeName>
        <fullName evidence="4">Histone H3-K79 methyltransferase</fullName>
    </alternativeName>
</protein>
<evidence type="ECO:0000256" key="2">
    <source>
        <dbReference type="ARBA" id="ARBA00020987"/>
    </source>
</evidence>
<feature type="region of interest" description="Disordered" evidence="6">
    <location>
        <begin position="226"/>
        <end position="282"/>
    </location>
</feature>
<comment type="catalytic activity">
    <reaction evidence="5">
        <text>L-lysyl(79)-[histone H3] + 3 S-adenosyl-L-methionine = N(6),N(6),N(6)-trimethyl-L-lysyl(79)-[histone H3] + 3 S-adenosyl-L-homocysteine + 3 H(+)</text>
        <dbReference type="Rhea" id="RHEA:60328"/>
        <dbReference type="Rhea" id="RHEA-COMP:15549"/>
        <dbReference type="Rhea" id="RHEA-COMP:15552"/>
        <dbReference type="ChEBI" id="CHEBI:15378"/>
        <dbReference type="ChEBI" id="CHEBI:29969"/>
        <dbReference type="ChEBI" id="CHEBI:57856"/>
        <dbReference type="ChEBI" id="CHEBI:59789"/>
        <dbReference type="ChEBI" id="CHEBI:61961"/>
        <dbReference type="EC" id="2.1.1.360"/>
    </reaction>
</comment>
<dbReference type="PANTHER" id="PTHR21451:SF19">
    <property type="entry name" value="ACTIVATED IN BLOCKED UNFOLDED PROTEIN RESPONSE"/>
    <property type="match status" value="1"/>
</dbReference>
<dbReference type="Gene3D" id="3.40.50.150">
    <property type="entry name" value="Vaccinia Virus protein VP39"/>
    <property type="match status" value="1"/>
</dbReference>
<evidence type="ECO:0000313" key="9">
    <source>
        <dbReference type="Proteomes" id="UP000001357"/>
    </source>
</evidence>
<evidence type="ECO:0000259" key="7">
    <source>
        <dbReference type="Pfam" id="PF08123"/>
    </source>
</evidence>
<keyword evidence="3" id="KW-0156">Chromatin regulator</keyword>
<dbReference type="EMBL" id="CH991545">
    <property type="protein sequence ID" value="EDQ91499.1"/>
    <property type="molecule type" value="Genomic_DNA"/>
</dbReference>
<evidence type="ECO:0000313" key="8">
    <source>
        <dbReference type="EMBL" id="EDQ91499.1"/>
    </source>
</evidence>
<dbReference type="eggNOG" id="ENOG502S97D">
    <property type="taxonomic scope" value="Eukaryota"/>
</dbReference>
<feature type="compositionally biased region" description="Low complexity" evidence="6">
    <location>
        <begin position="226"/>
        <end position="242"/>
    </location>
</feature>
<dbReference type="GO" id="GO:0051726">
    <property type="term" value="P:regulation of cell cycle"/>
    <property type="evidence" value="ECO:0007669"/>
    <property type="project" value="InterPro"/>
</dbReference>
<feature type="compositionally biased region" description="Polar residues" evidence="6">
    <location>
        <begin position="249"/>
        <end position="265"/>
    </location>
</feature>
<dbReference type="Proteomes" id="UP000001357">
    <property type="component" value="Unassembled WGS sequence"/>
</dbReference>
<evidence type="ECO:0000256" key="4">
    <source>
        <dbReference type="ARBA" id="ARBA00029821"/>
    </source>
</evidence>
<dbReference type="OMA" id="MMAAVHR"/>
<feature type="domain" description="DOT1" evidence="7">
    <location>
        <begin position="44"/>
        <end position="189"/>
    </location>
</feature>
<dbReference type="AlphaFoldDB" id="A9UTI5"/>
<feature type="compositionally biased region" description="Basic and acidic residues" evidence="6">
    <location>
        <begin position="267"/>
        <end position="282"/>
    </location>
</feature>
<reference evidence="8 9" key="1">
    <citation type="journal article" date="2008" name="Nature">
        <title>The genome of the choanoflagellate Monosiga brevicollis and the origin of metazoans.</title>
        <authorList>
            <consortium name="JGI Sequencing"/>
            <person name="King N."/>
            <person name="Westbrook M.J."/>
            <person name="Young S.L."/>
            <person name="Kuo A."/>
            <person name="Abedin M."/>
            <person name="Chapman J."/>
            <person name="Fairclough S."/>
            <person name="Hellsten U."/>
            <person name="Isogai Y."/>
            <person name="Letunic I."/>
            <person name="Marr M."/>
            <person name="Pincus D."/>
            <person name="Putnam N."/>
            <person name="Rokas A."/>
            <person name="Wright K.J."/>
            <person name="Zuzow R."/>
            <person name="Dirks W."/>
            <person name="Good M."/>
            <person name="Goodstein D."/>
            <person name="Lemons D."/>
            <person name="Li W."/>
            <person name="Lyons J.B."/>
            <person name="Morris A."/>
            <person name="Nichols S."/>
            <person name="Richter D.J."/>
            <person name="Salamov A."/>
            <person name="Bork P."/>
            <person name="Lim W.A."/>
            <person name="Manning G."/>
            <person name="Miller W.T."/>
            <person name="McGinnis W."/>
            <person name="Shapiro H."/>
            <person name="Tjian R."/>
            <person name="Grigoriev I.V."/>
            <person name="Rokhsar D."/>
        </authorList>
    </citation>
    <scope>NUCLEOTIDE SEQUENCE [LARGE SCALE GENOMIC DNA]</scope>
    <source>
        <strain evidence="9">MX1 / ATCC 50154</strain>
    </source>
</reference>
<organism evidence="8 9">
    <name type="scientific">Monosiga brevicollis</name>
    <name type="common">Choanoflagellate</name>
    <dbReference type="NCBI Taxonomy" id="81824"/>
    <lineage>
        <taxon>Eukaryota</taxon>
        <taxon>Choanoflagellata</taxon>
        <taxon>Craspedida</taxon>
        <taxon>Salpingoecidae</taxon>
        <taxon>Monosiga</taxon>
    </lineage>
</organism>
<keyword evidence="9" id="KW-1185">Reference proteome</keyword>
<evidence type="ECO:0000256" key="1">
    <source>
        <dbReference type="ARBA" id="ARBA00012190"/>
    </source>
</evidence>
<accession>A9UTI5</accession>
<name>A9UTI5_MONBE</name>
<evidence type="ECO:0000256" key="6">
    <source>
        <dbReference type="SAM" id="MobiDB-lite"/>
    </source>
</evidence>
<dbReference type="KEGG" id="mbr:MONBRDRAFT_6328"/>
<dbReference type="InParanoid" id="A9UTI5"/>
<gene>
    <name evidence="8" type="ORF">MONBRDRAFT_6328</name>
</gene>